<dbReference type="AlphaFoldDB" id="A0A480A527"/>
<gene>
    <name evidence="1" type="ORF">SR1949_24520</name>
</gene>
<evidence type="ECO:0000313" key="1">
    <source>
        <dbReference type="EMBL" id="GCL37344.1"/>
    </source>
</evidence>
<dbReference type="Proteomes" id="UP000300142">
    <property type="component" value="Unassembled WGS sequence"/>
</dbReference>
<keyword evidence="2" id="KW-1185">Reference proteome</keyword>
<dbReference type="Pfam" id="PF01724">
    <property type="entry name" value="DUF29"/>
    <property type="match status" value="1"/>
</dbReference>
<name>A0A480A527_9CYAN</name>
<reference evidence="2" key="1">
    <citation type="submission" date="2019-02" db="EMBL/GenBank/DDBJ databases">
        <title>Draft genome sequence of Sphaerospermopsis reniformis NIES-1949.</title>
        <authorList>
            <person name="Yamaguchi H."/>
            <person name="Suzuki S."/>
            <person name="Kawachi M."/>
        </authorList>
    </citation>
    <scope>NUCLEOTIDE SEQUENCE [LARGE SCALE GENOMIC DNA]</scope>
    <source>
        <strain evidence="2">NIES-1949</strain>
    </source>
</reference>
<comment type="caution">
    <text evidence="1">The sequence shown here is derived from an EMBL/GenBank/DDBJ whole genome shotgun (WGS) entry which is preliminary data.</text>
</comment>
<protein>
    <recommendedName>
        <fullName evidence="3">DUF29 domain-containing protein</fullName>
    </recommendedName>
</protein>
<evidence type="ECO:0000313" key="2">
    <source>
        <dbReference type="Proteomes" id="UP000300142"/>
    </source>
</evidence>
<evidence type="ECO:0008006" key="3">
    <source>
        <dbReference type="Google" id="ProtNLM"/>
    </source>
</evidence>
<organism evidence="1 2">
    <name type="scientific">Sphaerospermopsis reniformis</name>
    <dbReference type="NCBI Taxonomy" id="531300"/>
    <lineage>
        <taxon>Bacteria</taxon>
        <taxon>Bacillati</taxon>
        <taxon>Cyanobacteriota</taxon>
        <taxon>Cyanophyceae</taxon>
        <taxon>Nostocales</taxon>
        <taxon>Aphanizomenonaceae</taxon>
        <taxon>Sphaerospermopsis</taxon>
    </lineage>
</organism>
<dbReference type="Gene3D" id="1.20.1220.20">
    <property type="entry name" value="Uncharcterised protein PF01724"/>
    <property type="match status" value="1"/>
</dbReference>
<dbReference type="InterPro" id="IPR002636">
    <property type="entry name" value="DUF29"/>
</dbReference>
<sequence length="172" mass="20100">MTQELIDLRNSILAGRYEDALAIVDELEGMSKQAIFRNIQSFLRVLLIHLIKNQIEQRLTNSWVASIRNSLVEIKKINLKENKKSYYINKDEWDTWLQEEIELAIGDASLEVMNGKFNRKQLSQLLNKEQLILTATELLTFIYNYQIRELPDIIDEYLGKLPSGENWQLGKS</sequence>
<dbReference type="RefSeq" id="WP_137667563.1">
    <property type="nucleotide sequence ID" value="NZ_BJCE01000073.1"/>
</dbReference>
<proteinExistence type="predicted"/>
<dbReference type="PANTHER" id="PTHR34235">
    <property type="entry name" value="SLR1203 PROTEIN-RELATED"/>
    <property type="match status" value="1"/>
</dbReference>
<accession>A0A480A527</accession>
<dbReference type="PANTHER" id="PTHR34235:SF1">
    <property type="entry name" value="SLR0416 PROTEIN"/>
    <property type="match status" value="1"/>
</dbReference>
<dbReference type="EMBL" id="BJCE01000073">
    <property type="protein sequence ID" value="GCL37344.1"/>
    <property type="molecule type" value="Genomic_DNA"/>
</dbReference>